<dbReference type="Gene3D" id="3.30.420.10">
    <property type="entry name" value="Ribonuclease H-like superfamily/Ribonuclease H"/>
    <property type="match status" value="1"/>
</dbReference>
<organism evidence="3 4">
    <name type="scientific">Trichonephila clavipes</name>
    <name type="common">Golden silk orbweaver</name>
    <name type="synonym">Nephila clavipes</name>
    <dbReference type="NCBI Taxonomy" id="2585209"/>
    <lineage>
        <taxon>Eukaryota</taxon>
        <taxon>Metazoa</taxon>
        <taxon>Ecdysozoa</taxon>
        <taxon>Arthropoda</taxon>
        <taxon>Chelicerata</taxon>
        <taxon>Arachnida</taxon>
        <taxon>Araneae</taxon>
        <taxon>Araneomorphae</taxon>
        <taxon>Entelegynae</taxon>
        <taxon>Araneoidea</taxon>
        <taxon>Nephilidae</taxon>
        <taxon>Trichonephila</taxon>
    </lineage>
</organism>
<protein>
    <submittedName>
        <fullName evidence="3">Retrovirus-related Pol polyprotein from transposon 412</fullName>
    </submittedName>
</protein>
<dbReference type="InterPro" id="IPR052160">
    <property type="entry name" value="Gypsy_RT_Integrase-like"/>
</dbReference>
<accession>A0A8X6VPG5</accession>
<proteinExistence type="predicted"/>
<dbReference type="SUPFAM" id="SSF53098">
    <property type="entry name" value="Ribonuclease H-like"/>
    <property type="match status" value="1"/>
</dbReference>
<reference evidence="3" key="1">
    <citation type="submission" date="2020-08" db="EMBL/GenBank/DDBJ databases">
        <title>Multicomponent nature underlies the extraordinary mechanical properties of spider dragline silk.</title>
        <authorList>
            <person name="Kono N."/>
            <person name="Nakamura H."/>
            <person name="Mori M."/>
            <person name="Yoshida Y."/>
            <person name="Ohtoshi R."/>
            <person name="Malay A.D."/>
            <person name="Moran D.A.P."/>
            <person name="Tomita M."/>
            <person name="Numata K."/>
            <person name="Arakawa K."/>
        </authorList>
    </citation>
    <scope>NUCLEOTIDE SEQUENCE</scope>
</reference>
<dbReference type="InterPro" id="IPR041588">
    <property type="entry name" value="Integrase_H2C2"/>
</dbReference>
<dbReference type="InterPro" id="IPR036397">
    <property type="entry name" value="RNaseH_sf"/>
</dbReference>
<evidence type="ECO:0000259" key="2">
    <source>
        <dbReference type="Pfam" id="PF17921"/>
    </source>
</evidence>
<dbReference type="EMBL" id="BMAU01021338">
    <property type="protein sequence ID" value="GFY16178.1"/>
    <property type="molecule type" value="Genomic_DNA"/>
</dbReference>
<sequence>MKKMNCTVAIDVPSRSPKEIRDEQMKDEELVKIISCLEDPDKNVNYVNWVERGYLMNQGVLFRYAPDSESEEAQLVISSHERTLILKNHHDAPMASHYGAEGTYTQIAKNYYWTGMRKYITDYVKNCPDCIKYKASNQKLFGLLQTPVSAQRFETLAIDLFGPLPESKDGKRWILIIEDCTTKWVELFALPNVTAKESFITLIEEVLLRDLKPRLSNLDQDKHDCWSEKLPFIRFALNTAKCETTGQTAPFLKFGRELRTPNEVVNDIRVVTQNENFVPEITPYLKKFAKFSTQIREVVEEQQDSRKFYADKKRKAAPTYQPGEHVFVASHPLSNAAQGRSAKLMPCRDGPYVIFTQRSPSYEIASLDNPKVPLGVSHTYALSPCNIDKVKPLIPLRKRGRPPKVPQTPGSSSGDRRNQRGRM</sequence>
<evidence type="ECO:0000256" key="1">
    <source>
        <dbReference type="SAM" id="MobiDB-lite"/>
    </source>
</evidence>
<gene>
    <name evidence="3" type="primary">pol_3723</name>
    <name evidence="3" type="ORF">TNCV_2348231</name>
</gene>
<dbReference type="PANTHER" id="PTHR47266">
    <property type="entry name" value="ENDONUCLEASE-RELATED"/>
    <property type="match status" value="1"/>
</dbReference>
<feature type="domain" description="Integrase zinc-binding" evidence="2">
    <location>
        <begin position="79"/>
        <end position="135"/>
    </location>
</feature>
<dbReference type="FunFam" id="1.10.340.70:FF:000001">
    <property type="entry name" value="Retrovirus-related Pol polyprotein from transposon gypsy-like Protein"/>
    <property type="match status" value="1"/>
</dbReference>
<dbReference type="InterPro" id="IPR012337">
    <property type="entry name" value="RNaseH-like_sf"/>
</dbReference>
<dbReference type="GO" id="GO:0003676">
    <property type="term" value="F:nucleic acid binding"/>
    <property type="evidence" value="ECO:0007669"/>
    <property type="project" value="InterPro"/>
</dbReference>
<dbReference type="Pfam" id="PF17921">
    <property type="entry name" value="Integrase_H2C2"/>
    <property type="match status" value="1"/>
</dbReference>
<feature type="compositionally biased region" description="Basic and acidic residues" evidence="1">
    <location>
        <begin position="414"/>
        <end position="423"/>
    </location>
</feature>
<dbReference type="AlphaFoldDB" id="A0A8X6VPG5"/>
<evidence type="ECO:0000313" key="3">
    <source>
        <dbReference type="EMBL" id="GFY16178.1"/>
    </source>
</evidence>
<comment type="caution">
    <text evidence="3">The sequence shown here is derived from an EMBL/GenBank/DDBJ whole genome shotgun (WGS) entry which is preliminary data.</text>
</comment>
<keyword evidence="4" id="KW-1185">Reference proteome</keyword>
<dbReference type="Gene3D" id="1.10.340.70">
    <property type="match status" value="1"/>
</dbReference>
<feature type="region of interest" description="Disordered" evidence="1">
    <location>
        <begin position="396"/>
        <end position="423"/>
    </location>
</feature>
<dbReference type="Proteomes" id="UP000887159">
    <property type="component" value="Unassembled WGS sequence"/>
</dbReference>
<name>A0A8X6VPG5_TRICX</name>
<evidence type="ECO:0000313" key="4">
    <source>
        <dbReference type="Proteomes" id="UP000887159"/>
    </source>
</evidence>